<evidence type="ECO:0000313" key="1">
    <source>
        <dbReference type="EMBL" id="KAK3258182.1"/>
    </source>
</evidence>
<comment type="caution">
    <text evidence="1">The sequence shown here is derived from an EMBL/GenBank/DDBJ whole genome shotgun (WGS) entry which is preliminary data.</text>
</comment>
<evidence type="ECO:0000313" key="2">
    <source>
        <dbReference type="Proteomes" id="UP001190700"/>
    </source>
</evidence>
<reference evidence="1 2" key="1">
    <citation type="journal article" date="2015" name="Genome Biol. Evol.">
        <title>Comparative Genomics of a Bacterivorous Green Alga Reveals Evolutionary Causalities and Consequences of Phago-Mixotrophic Mode of Nutrition.</title>
        <authorList>
            <person name="Burns J.A."/>
            <person name="Paasch A."/>
            <person name="Narechania A."/>
            <person name="Kim E."/>
        </authorList>
    </citation>
    <scope>NUCLEOTIDE SEQUENCE [LARGE SCALE GENOMIC DNA]</scope>
    <source>
        <strain evidence="1 2">PLY_AMNH</strain>
    </source>
</reference>
<sequence>MCLAARRCISRPTGSDTEKLARLVIALRQEILSSGLEIDVFNFNYPEKAVHEDINKLVYDTLTYMVKPDSVADGFLQGTDSVSDRDGRRALIDLIKGCVPPAVRQKLQADHSPLRYPAKQRADLLGGAAAGAALSAAVPAGDDKTVVEMLKTHPWGGEQDRELGQGQRARVSWLHGVPLRWHEREHAGSAAAFCIPAGDCEEDAYTLAGCRVFRQASDSGASAFAVAVREYGAPALMASDGIPRDVDVSAYGFRVEDDCGDGLGEDNVLS</sequence>
<dbReference type="EMBL" id="LGRX02019749">
    <property type="protein sequence ID" value="KAK3258182.1"/>
    <property type="molecule type" value="Genomic_DNA"/>
</dbReference>
<proteinExistence type="predicted"/>
<gene>
    <name evidence="1" type="ORF">CYMTET_32764</name>
</gene>
<protein>
    <submittedName>
        <fullName evidence="1">Uncharacterized protein</fullName>
    </submittedName>
</protein>
<keyword evidence="2" id="KW-1185">Reference proteome</keyword>
<dbReference type="AlphaFoldDB" id="A0AAE0KRK9"/>
<name>A0AAE0KRK9_9CHLO</name>
<dbReference type="Proteomes" id="UP001190700">
    <property type="component" value="Unassembled WGS sequence"/>
</dbReference>
<accession>A0AAE0KRK9</accession>
<organism evidence="1 2">
    <name type="scientific">Cymbomonas tetramitiformis</name>
    <dbReference type="NCBI Taxonomy" id="36881"/>
    <lineage>
        <taxon>Eukaryota</taxon>
        <taxon>Viridiplantae</taxon>
        <taxon>Chlorophyta</taxon>
        <taxon>Pyramimonadophyceae</taxon>
        <taxon>Pyramimonadales</taxon>
        <taxon>Pyramimonadaceae</taxon>
        <taxon>Cymbomonas</taxon>
    </lineage>
</organism>